<dbReference type="InterPro" id="IPR010869">
    <property type="entry name" value="DUF1501"/>
</dbReference>
<dbReference type="Proteomes" id="UP000186309">
    <property type="component" value="Chromosome"/>
</dbReference>
<dbReference type="PANTHER" id="PTHR43737:SF1">
    <property type="entry name" value="DUF1501 DOMAIN-CONTAINING PROTEIN"/>
    <property type="match status" value="1"/>
</dbReference>
<evidence type="ECO:0000313" key="2">
    <source>
        <dbReference type="Proteomes" id="UP000186309"/>
    </source>
</evidence>
<dbReference type="PROSITE" id="PS51318">
    <property type="entry name" value="TAT"/>
    <property type="match status" value="1"/>
</dbReference>
<organism evidence="1 2">
    <name type="scientific">Paludisphaera borealis</name>
    <dbReference type="NCBI Taxonomy" id="1387353"/>
    <lineage>
        <taxon>Bacteria</taxon>
        <taxon>Pseudomonadati</taxon>
        <taxon>Planctomycetota</taxon>
        <taxon>Planctomycetia</taxon>
        <taxon>Isosphaerales</taxon>
        <taxon>Isosphaeraceae</taxon>
        <taxon>Paludisphaera</taxon>
    </lineage>
</organism>
<dbReference type="PANTHER" id="PTHR43737">
    <property type="entry name" value="BLL7424 PROTEIN"/>
    <property type="match status" value="1"/>
</dbReference>
<dbReference type="STRING" id="1387353.BSF38_05605"/>
<sequence length="428" mass="46466">MSSIMASPGGLSRRHFLGHMAATALSVPAAQFFTDLRANAADVRKKHRSCIVLWMSGGPSHLDIWDLKPDSEKNGGPFRPIATSAPGVQISEHMPKTAKQMHHLNILRSLDSKEGNHERGTYLMHTGYVPNPTVVHPGWGSSCALELGSQMSDFDLPHCVAINSPGAGAGFLGMSYTPFMVQNPNAPIANLKPPGDVDELRLERRLQMLSQVENQFIGQRRNQMAVDHKAVYGKTIRMMNSKLKNIFSLDSEPAPIREAYGKGSFGSGCLMARRLVEQGVSYVEVSLGGWDTHTNNFDALSKRLLPELDLGMSALVADLAARGLLDTTMIVWMGEFGRTPRINQNAGRDHWPRSWSVVVGGGGMKSGQVVGSTDKDGVDVSDRPIGVMDLIATMTKTMGIGIDTQYTTPRGRPMKIVDGGKPLPELIG</sequence>
<dbReference type="InterPro" id="IPR017850">
    <property type="entry name" value="Alkaline_phosphatase_core_sf"/>
</dbReference>
<evidence type="ECO:0008006" key="3">
    <source>
        <dbReference type="Google" id="ProtNLM"/>
    </source>
</evidence>
<protein>
    <recommendedName>
        <fullName evidence="3">DUF1501 domain-containing protein</fullName>
    </recommendedName>
</protein>
<proteinExistence type="predicted"/>
<dbReference type="RefSeq" id="WP_076350304.1">
    <property type="nucleotide sequence ID" value="NZ_CP019082.1"/>
</dbReference>
<dbReference type="EMBL" id="CP019082">
    <property type="protein sequence ID" value="APW64016.1"/>
    <property type="molecule type" value="Genomic_DNA"/>
</dbReference>
<keyword evidence="2" id="KW-1185">Reference proteome</keyword>
<dbReference type="OrthoDB" id="127333at2"/>
<dbReference type="InterPro" id="IPR006311">
    <property type="entry name" value="TAT_signal"/>
</dbReference>
<evidence type="ECO:0000313" key="1">
    <source>
        <dbReference type="EMBL" id="APW64016.1"/>
    </source>
</evidence>
<gene>
    <name evidence="1" type="ORF">BSF38_05605</name>
</gene>
<dbReference type="SUPFAM" id="SSF53649">
    <property type="entry name" value="Alkaline phosphatase-like"/>
    <property type="match status" value="1"/>
</dbReference>
<dbReference type="AlphaFoldDB" id="A0A1U7CYN3"/>
<reference evidence="2" key="1">
    <citation type="submission" date="2016-12" db="EMBL/GenBank/DDBJ databases">
        <title>Comparative genomics of four Isosphaeraceae planctomycetes: a common pool of plasmids and glycoside hydrolase genes.</title>
        <authorList>
            <person name="Ivanova A."/>
        </authorList>
    </citation>
    <scope>NUCLEOTIDE SEQUENCE [LARGE SCALE GENOMIC DNA]</scope>
    <source>
        <strain evidence="2">PX4</strain>
    </source>
</reference>
<name>A0A1U7CYN3_9BACT</name>
<dbReference type="Pfam" id="PF07394">
    <property type="entry name" value="DUF1501"/>
    <property type="match status" value="1"/>
</dbReference>
<dbReference type="KEGG" id="pbor:BSF38_05605"/>
<accession>A0A1U7CYN3</accession>